<protein>
    <submittedName>
        <fullName evidence="2">Glycosyltransferase family 39 protein</fullName>
    </submittedName>
</protein>
<evidence type="ECO:0000313" key="2">
    <source>
        <dbReference type="EMBL" id="UYQ71673.1"/>
    </source>
</evidence>
<feature type="transmembrane region" description="Helical" evidence="1">
    <location>
        <begin position="271"/>
        <end position="287"/>
    </location>
</feature>
<dbReference type="RefSeq" id="WP_264225323.1">
    <property type="nucleotide sequence ID" value="NZ_CP107716.1"/>
</dbReference>
<proteinExistence type="predicted"/>
<dbReference type="Proteomes" id="UP001163882">
    <property type="component" value="Chromosome"/>
</dbReference>
<feature type="transmembrane region" description="Helical" evidence="1">
    <location>
        <begin position="123"/>
        <end position="140"/>
    </location>
</feature>
<feature type="transmembrane region" description="Helical" evidence="1">
    <location>
        <begin position="331"/>
        <end position="349"/>
    </location>
</feature>
<organism evidence="2 3">
    <name type="scientific">Pelagibacterium flavum</name>
    <dbReference type="NCBI Taxonomy" id="2984530"/>
    <lineage>
        <taxon>Bacteria</taxon>
        <taxon>Pseudomonadati</taxon>
        <taxon>Pseudomonadota</taxon>
        <taxon>Alphaproteobacteria</taxon>
        <taxon>Hyphomicrobiales</taxon>
        <taxon>Devosiaceae</taxon>
        <taxon>Pelagibacterium</taxon>
    </lineage>
</organism>
<feature type="transmembrane region" description="Helical" evidence="1">
    <location>
        <begin position="146"/>
        <end position="163"/>
    </location>
</feature>
<keyword evidence="1" id="KW-0812">Transmembrane</keyword>
<accession>A0ABY6IM52</accession>
<name>A0ABY6IM52_9HYPH</name>
<keyword evidence="3" id="KW-1185">Reference proteome</keyword>
<sequence>MLSRINAMGVLFAVAALMALALAGGLALYAIVEDPGSNSYALLAEAFLNGRLDTTTCFDGDCARFEDKIFVMFPPVPAIIALPFVALFGVNFSGFVFLSAIAFALSVWLWWQIFEGLKVDRDVAIWLLLGLAFATPLYFVTIRGDGIWFFAQAIGFAFTSLAIHQMVRGGSLILAGACIGAAFLCRQMAVFYLPFLFALSLDRFEPLISFSRGHIVRVLKLGLPAGVAVLIYLAYNYLRFGDPMQTGYPYMIGADIAEGGSMINYRLAEHGLWSSAYVLFNTLYLFVQGFHMDFGGNAMVEPIGLDPSGTALLAASPFVLFAFFAPMRRPVLIGIATILVIAVPILFYHSNGYSQYNVQRYALDWLPIVFYMLALAVSDRDMRGLALLVTFGIGLNLITMAFLALGLTA</sequence>
<feature type="transmembrane region" description="Helical" evidence="1">
    <location>
        <begin position="172"/>
        <end position="195"/>
    </location>
</feature>
<evidence type="ECO:0000256" key="1">
    <source>
        <dbReference type="SAM" id="Phobius"/>
    </source>
</evidence>
<keyword evidence="1" id="KW-1133">Transmembrane helix</keyword>
<gene>
    <name evidence="2" type="ORF">OF122_16775</name>
</gene>
<feature type="transmembrane region" description="Helical" evidence="1">
    <location>
        <begin position="385"/>
        <end position="407"/>
    </location>
</feature>
<feature type="transmembrane region" description="Helical" evidence="1">
    <location>
        <begin position="307"/>
        <end position="324"/>
    </location>
</feature>
<feature type="transmembrane region" description="Helical" evidence="1">
    <location>
        <begin position="215"/>
        <end position="235"/>
    </location>
</feature>
<feature type="transmembrane region" description="Helical" evidence="1">
    <location>
        <begin position="78"/>
        <end position="111"/>
    </location>
</feature>
<feature type="transmembrane region" description="Helical" evidence="1">
    <location>
        <begin position="361"/>
        <end position="378"/>
    </location>
</feature>
<dbReference type="EMBL" id="CP107716">
    <property type="protein sequence ID" value="UYQ71673.1"/>
    <property type="molecule type" value="Genomic_DNA"/>
</dbReference>
<reference evidence="2" key="1">
    <citation type="submission" date="2022-10" db="EMBL/GenBank/DDBJ databases">
        <title>YIM 151497 complete genome.</title>
        <authorList>
            <person name="Chen X."/>
        </authorList>
    </citation>
    <scope>NUCLEOTIDE SEQUENCE</scope>
    <source>
        <strain evidence="2">YIM 151497</strain>
    </source>
</reference>
<evidence type="ECO:0000313" key="3">
    <source>
        <dbReference type="Proteomes" id="UP001163882"/>
    </source>
</evidence>
<keyword evidence="1" id="KW-0472">Membrane</keyword>